<dbReference type="Proteomes" id="UP001631957">
    <property type="component" value="Unassembled WGS sequence"/>
</dbReference>
<dbReference type="EMBL" id="JBJVNI010000002">
    <property type="protein sequence ID" value="MFM9607909.1"/>
    <property type="molecule type" value="Genomic_DNA"/>
</dbReference>
<protein>
    <submittedName>
        <fullName evidence="1">Uncharacterized protein</fullName>
    </submittedName>
</protein>
<evidence type="ECO:0000313" key="2">
    <source>
        <dbReference type="Proteomes" id="UP001631957"/>
    </source>
</evidence>
<name>A0ABW9HL26_9ACTN</name>
<gene>
    <name evidence="1" type="ORF">ACKI18_04215</name>
</gene>
<sequence>MDAPILFANSIGGYVPSPVADATGTNATGGAQLLALAPGFVIMEPGARGRTRRVRAARRGSSPVIPV</sequence>
<evidence type="ECO:0000313" key="1">
    <source>
        <dbReference type="EMBL" id="MFM9607909.1"/>
    </source>
</evidence>
<keyword evidence="2" id="KW-1185">Reference proteome</keyword>
<dbReference type="RefSeq" id="WP_409120451.1">
    <property type="nucleotide sequence ID" value="NZ_JBJVNI010000002.1"/>
</dbReference>
<proteinExistence type="predicted"/>
<reference evidence="1 2" key="1">
    <citation type="submission" date="2024-12" db="EMBL/GenBank/DDBJ databases">
        <title>Forecasting of Potato common scab and diversities of Pathogenic streptomyces spp. in china.</title>
        <authorList>
            <person name="Handique U."/>
            <person name="Wu J."/>
        </authorList>
    </citation>
    <scope>NUCLEOTIDE SEQUENCE [LARGE SCALE GENOMIC DNA]</scope>
    <source>
        <strain evidence="1 2">ZRIMU1530</strain>
    </source>
</reference>
<accession>A0ABW9HL26</accession>
<comment type="caution">
    <text evidence="1">The sequence shown here is derived from an EMBL/GenBank/DDBJ whole genome shotgun (WGS) entry which is preliminary data.</text>
</comment>
<organism evidence="1 2">
    <name type="scientific">Streptomyces niveiscabiei</name>
    <dbReference type="NCBI Taxonomy" id="164115"/>
    <lineage>
        <taxon>Bacteria</taxon>
        <taxon>Bacillati</taxon>
        <taxon>Actinomycetota</taxon>
        <taxon>Actinomycetes</taxon>
        <taxon>Kitasatosporales</taxon>
        <taxon>Streptomycetaceae</taxon>
        <taxon>Streptomyces</taxon>
    </lineage>
</organism>